<organism evidence="2 3">
    <name type="scientific">Rhodococcoides trifolii</name>
    <dbReference type="NCBI Taxonomy" id="908250"/>
    <lineage>
        <taxon>Bacteria</taxon>
        <taxon>Bacillati</taxon>
        <taxon>Actinomycetota</taxon>
        <taxon>Actinomycetes</taxon>
        <taxon>Mycobacteriales</taxon>
        <taxon>Nocardiaceae</taxon>
        <taxon>Rhodococcoides</taxon>
    </lineage>
</organism>
<dbReference type="Gene3D" id="3.30.420.40">
    <property type="match status" value="2"/>
</dbReference>
<dbReference type="InterPro" id="IPR036390">
    <property type="entry name" value="WH_DNA-bd_sf"/>
</dbReference>
<evidence type="ECO:0008006" key="4">
    <source>
        <dbReference type="Google" id="ProtNLM"/>
    </source>
</evidence>
<dbReference type="Pfam" id="PF00480">
    <property type="entry name" value="ROK"/>
    <property type="match status" value="1"/>
</dbReference>
<keyword evidence="3" id="KW-1185">Reference proteome</keyword>
<dbReference type="RefSeq" id="WP_188543273.1">
    <property type="nucleotide sequence ID" value="NZ_BMCU01000001.1"/>
</dbReference>
<dbReference type="InterPro" id="IPR018335">
    <property type="entry name" value="Tscrpt_reg_HTH_Crp-type_CS"/>
</dbReference>
<evidence type="ECO:0000256" key="1">
    <source>
        <dbReference type="ARBA" id="ARBA00006479"/>
    </source>
</evidence>
<gene>
    <name evidence="2" type="ORF">GCM10007304_06900</name>
</gene>
<dbReference type="EMBL" id="BMCU01000001">
    <property type="protein sequence ID" value="GGF95652.1"/>
    <property type="molecule type" value="Genomic_DNA"/>
</dbReference>
<dbReference type="SUPFAM" id="SSF53067">
    <property type="entry name" value="Actin-like ATPase domain"/>
    <property type="match status" value="1"/>
</dbReference>
<protein>
    <recommendedName>
        <fullName evidence="4">ROK family transcriptional regulator</fullName>
    </recommendedName>
</protein>
<name>A0A917CRT4_9NOCA</name>
<evidence type="ECO:0000313" key="3">
    <source>
        <dbReference type="Proteomes" id="UP000654257"/>
    </source>
</evidence>
<comment type="caution">
    <text evidence="2">The sequence shown here is derived from an EMBL/GenBank/DDBJ whole genome shotgun (WGS) entry which is preliminary data.</text>
</comment>
<dbReference type="AlphaFoldDB" id="A0A917CRT4"/>
<dbReference type="InterPro" id="IPR043129">
    <property type="entry name" value="ATPase_NBD"/>
</dbReference>
<dbReference type="Proteomes" id="UP000654257">
    <property type="component" value="Unassembled WGS sequence"/>
</dbReference>
<dbReference type="GO" id="GO:0003700">
    <property type="term" value="F:DNA-binding transcription factor activity"/>
    <property type="evidence" value="ECO:0007669"/>
    <property type="project" value="InterPro"/>
</dbReference>
<dbReference type="InterPro" id="IPR036388">
    <property type="entry name" value="WH-like_DNA-bd_sf"/>
</dbReference>
<dbReference type="SUPFAM" id="SSF46785">
    <property type="entry name" value="Winged helix' DNA-binding domain"/>
    <property type="match status" value="1"/>
</dbReference>
<accession>A0A917CRT4</accession>
<reference evidence="2" key="2">
    <citation type="submission" date="2020-09" db="EMBL/GenBank/DDBJ databases">
        <authorList>
            <person name="Sun Q."/>
            <person name="Sedlacek I."/>
        </authorList>
    </citation>
    <scope>NUCLEOTIDE SEQUENCE</scope>
    <source>
        <strain evidence="2">CCM 7905</strain>
    </source>
</reference>
<evidence type="ECO:0000313" key="2">
    <source>
        <dbReference type="EMBL" id="GGF95652.1"/>
    </source>
</evidence>
<reference evidence="2" key="1">
    <citation type="journal article" date="2014" name="Int. J. Syst. Evol. Microbiol.">
        <title>Complete genome sequence of Corynebacterium casei LMG S-19264T (=DSM 44701T), isolated from a smear-ripened cheese.</title>
        <authorList>
            <consortium name="US DOE Joint Genome Institute (JGI-PGF)"/>
            <person name="Walter F."/>
            <person name="Albersmeier A."/>
            <person name="Kalinowski J."/>
            <person name="Ruckert C."/>
        </authorList>
    </citation>
    <scope>NUCLEOTIDE SEQUENCE</scope>
    <source>
        <strain evidence="2">CCM 7905</strain>
    </source>
</reference>
<dbReference type="PROSITE" id="PS00042">
    <property type="entry name" value="HTH_CRP_1"/>
    <property type="match status" value="1"/>
</dbReference>
<dbReference type="PANTHER" id="PTHR18964:SF149">
    <property type="entry name" value="BIFUNCTIONAL UDP-N-ACETYLGLUCOSAMINE 2-EPIMERASE_N-ACETYLMANNOSAMINE KINASE"/>
    <property type="match status" value="1"/>
</dbReference>
<dbReference type="Gene3D" id="1.10.10.10">
    <property type="entry name" value="Winged helix-like DNA-binding domain superfamily/Winged helix DNA-binding domain"/>
    <property type="match status" value="1"/>
</dbReference>
<dbReference type="InterPro" id="IPR000600">
    <property type="entry name" value="ROK"/>
</dbReference>
<proteinExistence type="inferred from homology"/>
<dbReference type="PANTHER" id="PTHR18964">
    <property type="entry name" value="ROK (REPRESSOR, ORF, KINASE) FAMILY"/>
    <property type="match status" value="1"/>
</dbReference>
<sequence length="432" mass="44140">MSVSTIEPASTIESVSTRSPLRRTRAKIVAPDLRLSGTPASAVLRTALLQGPVSRDVIARSSGISTATVNRQVSALVASGLLRERADLAASGAIGRPRVPVEIDHEPYLTIGIHIGSVTTGIIATDLRGRILGAVDIATPDGTGAGLRPSGGGSTGRAALEIIAASAQAFAARWHRRRPLWVGVALGGRVDTAAGTADHPRLGWVGAPVGAVLGERLGLPVSVSPHVEAMAASELLLAPGRKPDTGSSLYFYARETTGVAITIDGRVHTPSGGPGSIAHLPTGSSAQCSCGRTGCLEASVSDRSVVEAARSAGVVDGGAAIAAVYAAARAGSLAAHRILIERAEILGRTVAVLHDLFNPDRVLLGGQAFSEYQPGLPHVGDAFAACSVLPRTDLRVSGFGSRVQEYAAATVSLSPIYSDPIGAMRKADSALV</sequence>
<comment type="similarity">
    <text evidence="1">Belongs to the ROK (NagC/XylR) family.</text>
</comment>